<name>A0A2A6ZAB8_9FIRM</name>
<comment type="caution">
    <text evidence="3">The sequence shown here is derived from an EMBL/GenBank/DDBJ whole genome shotgun (WGS) entry which is preliminary data.</text>
</comment>
<protein>
    <submittedName>
        <fullName evidence="3">Tat pathway signal protein</fullName>
    </submittedName>
</protein>
<keyword evidence="4" id="KW-1185">Reference proteome</keyword>
<keyword evidence="1" id="KW-1133">Transmembrane helix</keyword>
<keyword evidence="1" id="KW-0812">Transmembrane</keyword>
<organism evidence="3 4">
    <name type="scientific">Faecalibacterium langellae</name>
    <dbReference type="NCBI Taxonomy" id="3435293"/>
    <lineage>
        <taxon>Bacteria</taxon>
        <taxon>Bacillati</taxon>
        <taxon>Bacillota</taxon>
        <taxon>Clostridia</taxon>
        <taxon>Eubacteriales</taxon>
        <taxon>Oscillospiraceae</taxon>
        <taxon>Faecalibacterium</taxon>
    </lineage>
</organism>
<dbReference type="Pfam" id="PF01970">
    <property type="entry name" value="TctA"/>
    <property type="match status" value="1"/>
</dbReference>
<feature type="domain" description="DUF112" evidence="2">
    <location>
        <begin position="17"/>
        <end position="437"/>
    </location>
</feature>
<dbReference type="RefSeq" id="WP_097777498.1">
    <property type="nucleotide sequence ID" value="NZ_JAQCXC010000021.1"/>
</dbReference>
<evidence type="ECO:0000256" key="1">
    <source>
        <dbReference type="SAM" id="Phobius"/>
    </source>
</evidence>
<feature type="transmembrane region" description="Helical" evidence="1">
    <location>
        <begin position="196"/>
        <end position="217"/>
    </location>
</feature>
<dbReference type="InterPro" id="IPR002823">
    <property type="entry name" value="DUF112_TM"/>
</dbReference>
<sequence length="511" mass="53942">MAAYLSALLVCMKPLNLLLIFAMVALGIVFGAIPGLSATLGIALLLPITFGLSTETSFVMLLAIWIGGVSGTFISAVLIGIPGSSSAIATCFDGYPMTQKGQASKALGIGMTASFIGTVCSVAIATVLSPVIAEAALHLGPWEYFSLCFCAITLIASLSKGNIFKGIMSAGIGLLMGCIGMDPINGATRFTFGNVYLTSGISTVAQMLGMFAMCQIIRDNAKGEAKMPDVDVKNMKGLGIGFKDIIENIKTIIFAFASGLWIGFLPGMGSGISNMVAYGYAKGISKEPETFGKGNPAGVWASETANNASLGGALIPMMALGIPGDGITAMLIAGLTIHGLQAGPLFMTEQPDLAMLIFACVMVSAIVTYLIQIITKRWFPYILKIPYHYLYTVILVISFIGGYGISNTMFNIYVMLALCLLALFMSVAGLPTSPLVLAFILSSKLERYFRQGISYAHGSYAPFFTRPVSFILLIIAVLCVVWPYVSDHLKAKKSAKAPAAAQNIGEDINDD</sequence>
<dbReference type="AlphaFoldDB" id="A0A2A6ZAB8"/>
<feature type="transmembrane region" description="Helical" evidence="1">
    <location>
        <begin position="327"/>
        <end position="347"/>
    </location>
</feature>
<dbReference type="PANTHER" id="PTHR35342">
    <property type="entry name" value="TRICARBOXYLIC TRANSPORT PROTEIN"/>
    <property type="match status" value="1"/>
</dbReference>
<feature type="transmembrane region" description="Helical" evidence="1">
    <location>
        <begin position="139"/>
        <end position="159"/>
    </location>
</feature>
<reference evidence="3 4" key="1">
    <citation type="journal article" date="2017" name="Front. Microbiol.">
        <title>New Insights into the Diversity of the Genus Faecalibacterium.</title>
        <authorList>
            <person name="Benevides L."/>
            <person name="Burman S."/>
            <person name="Martin R."/>
            <person name="Robert V."/>
            <person name="Thomas M."/>
            <person name="Miquel S."/>
            <person name="Chain F."/>
            <person name="Sokol H."/>
            <person name="Bermudez-Humaran L.G."/>
            <person name="Morrison M."/>
            <person name="Langella P."/>
            <person name="Azevedo V.A."/>
            <person name="Chatel J.M."/>
            <person name="Soares S."/>
        </authorList>
    </citation>
    <scope>NUCLEOTIDE SEQUENCE [LARGE SCALE GENOMIC DNA]</scope>
    <source>
        <strain evidence="4">CNCM I-4540</strain>
    </source>
</reference>
<keyword evidence="1" id="KW-0472">Membrane</keyword>
<feature type="transmembrane region" description="Helical" evidence="1">
    <location>
        <begin position="107"/>
        <end position="133"/>
    </location>
</feature>
<feature type="transmembrane region" description="Helical" evidence="1">
    <location>
        <begin position="387"/>
        <end position="406"/>
    </location>
</feature>
<accession>A0A2A6ZAB8</accession>
<feature type="transmembrane region" description="Helical" evidence="1">
    <location>
        <begin position="412"/>
        <end position="442"/>
    </location>
</feature>
<dbReference type="PANTHER" id="PTHR35342:SF5">
    <property type="entry name" value="TRICARBOXYLIC TRANSPORT PROTEIN"/>
    <property type="match status" value="1"/>
</dbReference>
<evidence type="ECO:0000259" key="2">
    <source>
        <dbReference type="Pfam" id="PF01970"/>
    </source>
</evidence>
<evidence type="ECO:0000313" key="4">
    <source>
        <dbReference type="Proteomes" id="UP000220752"/>
    </source>
</evidence>
<feature type="transmembrane region" description="Helical" evidence="1">
    <location>
        <begin position="463"/>
        <end position="485"/>
    </location>
</feature>
<feature type="transmembrane region" description="Helical" evidence="1">
    <location>
        <begin position="166"/>
        <end position="184"/>
    </location>
</feature>
<feature type="transmembrane region" description="Helical" evidence="1">
    <location>
        <begin position="353"/>
        <end position="375"/>
    </location>
</feature>
<dbReference type="EMBL" id="NMTQ01000033">
    <property type="protein sequence ID" value="PDX58301.1"/>
    <property type="molecule type" value="Genomic_DNA"/>
</dbReference>
<dbReference type="Proteomes" id="UP000220752">
    <property type="component" value="Unassembled WGS sequence"/>
</dbReference>
<proteinExistence type="predicted"/>
<feature type="transmembrane region" description="Helical" evidence="1">
    <location>
        <begin position="15"/>
        <end position="33"/>
    </location>
</feature>
<gene>
    <name evidence="3" type="ORF">CGS46_09090</name>
</gene>
<evidence type="ECO:0000313" key="3">
    <source>
        <dbReference type="EMBL" id="PDX58301.1"/>
    </source>
</evidence>